<name>A0A7W8HH85_9BURK</name>
<dbReference type="SUPFAM" id="SSF56281">
    <property type="entry name" value="Metallo-hydrolase/oxidoreductase"/>
    <property type="match status" value="1"/>
</dbReference>
<evidence type="ECO:0000313" key="2">
    <source>
        <dbReference type="EMBL" id="MBB5271807.1"/>
    </source>
</evidence>
<protein>
    <recommendedName>
        <fullName evidence="4">MBL fold metallo-hydrolase</fullName>
    </recommendedName>
</protein>
<dbReference type="InterPro" id="IPR036866">
    <property type="entry name" value="RibonucZ/Hydroxyglut_hydro"/>
</dbReference>
<dbReference type="Gene3D" id="3.60.15.10">
    <property type="entry name" value="Ribonuclease Z/Hydroxyacylglutathione hydrolase-like"/>
    <property type="match status" value="1"/>
</dbReference>
<accession>A0A7W8HH85</accession>
<feature type="compositionally biased region" description="Pro residues" evidence="1">
    <location>
        <begin position="399"/>
        <end position="412"/>
    </location>
</feature>
<dbReference type="PANTHER" id="PTHR30619:SF1">
    <property type="entry name" value="RECOMBINATION PROTEIN 2"/>
    <property type="match status" value="1"/>
</dbReference>
<dbReference type="PANTHER" id="PTHR30619">
    <property type="entry name" value="DNA INTERNALIZATION/COMPETENCE PROTEIN COMEC/REC2"/>
    <property type="match status" value="1"/>
</dbReference>
<comment type="caution">
    <text evidence="2">The sequence shown here is derived from an EMBL/GenBank/DDBJ whole genome shotgun (WGS) entry which is preliminary data.</text>
</comment>
<dbReference type="EMBL" id="JACHGB010000003">
    <property type="protein sequence ID" value="MBB5271807.1"/>
    <property type="molecule type" value="Genomic_DNA"/>
</dbReference>
<dbReference type="Proteomes" id="UP000532440">
    <property type="component" value="Unassembled WGS sequence"/>
</dbReference>
<gene>
    <name evidence="2" type="ORF">HNQ70_001817</name>
</gene>
<evidence type="ECO:0000256" key="1">
    <source>
        <dbReference type="SAM" id="MobiDB-lite"/>
    </source>
</evidence>
<feature type="region of interest" description="Disordered" evidence="1">
    <location>
        <begin position="376"/>
        <end position="423"/>
    </location>
</feature>
<proteinExistence type="predicted"/>
<keyword evidence="3" id="KW-1185">Reference proteome</keyword>
<evidence type="ECO:0008006" key="4">
    <source>
        <dbReference type="Google" id="ProtNLM"/>
    </source>
</evidence>
<dbReference type="AlphaFoldDB" id="A0A7W8HH85"/>
<evidence type="ECO:0000313" key="3">
    <source>
        <dbReference type="Proteomes" id="UP000532440"/>
    </source>
</evidence>
<feature type="compositionally biased region" description="Low complexity" evidence="1">
    <location>
        <begin position="378"/>
        <end position="390"/>
    </location>
</feature>
<sequence length="423" mass="45953">MLSVEMLPAAHGDALWVEWGGAGRAEHRLLIDGGPAHAYADGLQRRIEALPAAQRRFALFVISHIDADHIDGALILLQDRKRLGAHFDEIWFNTWRHLPSSERDAYAPLQGEFLGGLLALDETMQACWNRAFEGQAVRVPDVPEHQDPPPLPRHQLPGGATLTLLGPTWADLKRLRARWGAAIRDFAPGDAAEAVRRLQQRREYRPPAGPAVFAGRNYGDDRAPANGSSISFLFEFDGAAVLFAADAHARTLAETLERLCRERHVPKLQLSAIKLPHHGSMSNVDAKWLDLVACRRWLISTSGAVFGHPDVETASLIAERSGPASPPEFHCNYKVATTLRLAEPHFHPLWHCVFPDAPGRTGPAGGLLLRFEGDREAGQTATAATAADAGGPRGRKRAAPPPHGADPAPAPAKPAARRRGARG</sequence>
<dbReference type="RefSeq" id="WP_183966515.1">
    <property type="nucleotide sequence ID" value="NZ_BAABEW010000001.1"/>
</dbReference>
<dbReference type="InterPro" id="IPR052159">
    <property type="entry name" value="Competence_DNA_uptake"/>
</dbReference>
<reference evidence="2 3" key="1">
    <citation type="submission" date="2020-08" db="EMBL/GenBank/DDBJ databases">
        <title>Genomic Encyclopedia of Type Strains, Phase IV (KMG-IV): sequencing the most valuable type-strain genomes for metagenomic binning, comparative biology and taxonomic classification.</title>
        <authorList>
            <person name="Goeker M."/>
        </authorList>
    </citation>
    <scope>NUCLEOTIDE SEQUENCE [LARGE SCALE GENOMIC DNA]</scope>
    <source>
        <strain evidence="2 3">DSM 29781</strain>
    </source>
</reference>
<organism evidence="2 3">
    <name type="scientific">Quisquiliibacterium transsilvanicum</name>
    <dbReference type="NCBI Taxonomy" id="1549638"/>
    <lineage>
        <taxon>Bacteria</taxon>
        <taxon>Pseudomonadati</taxon>
        <taxon>Pseudomonadota</taxon>
        <taxon>Betaproteobacteria</taxon>
        <taxon>Burkholderiales</taxon>
        <taxon>Burkholderiaceae</taxon>
        <taxon>Quisquiliibacterium</taxon>
    </lineage>
</organism>